<dbReference type="Pfam" id="PF13365">
    <property type="entry name" value="Trypsin_2"/>
    <property type="match status" value="1"/>
</dbReference>
<sequence length="388" mass="41950">MDDDKVYDVNFVMKDSNNNEYIYQNGNKNRKRRRGIFGAVAIMLIGAIIGGAIGGYGTYYLLKEKGINQTTTITLNPQSFRETEGALTASEAFQKVAPAVVVVSVNGVIDYSGILPKEVSGIGSGFIINEEGYILTNYHVVEGAQEVVVTLSDGRDVAAKVVNYDQNQDVAMLKIKDDTVEVPGVVELGDSSVLQPGEEVLAIGTPLSKEFNQTVTGGMVSAVNRKVETSTGVKVNLIQTDAAINPGNSGGPLINTKGEVVGINTLKIADSEVEGIGFAIPINEVKDRIESLSKPILKLGITIREINEDLAKQFDMEEGLYIVSVSEFSPAEKAGIQNGDLIIKFDNKRVKTFDELREIRDSKSAGDTVSIELIRNGEKKTVNLQLEE</sequence>
<dbReference type="InterPro" id="IPR009003">
    <property type="entry name" value="Peptidase_S1_PA"/>
</dbReference>
<keyword evidence="7" id="KW-1185">Reference proteome</keyword>
<dbReference type="PRINTS" id="PR00834">
    <property type="entry name" value="PROTEASES2C"/>
</dbReference>
<evidence type="ECO:0000256" key="3">
    <source>
        <dbReference type="ARBA" id="ARBA00022801"/>
    </source>
</evidence>
<dbReference type="OrthoDB" id="9758917at2"/>
<organism evidence="6 7">
    <name type="scientific">Clostridium isatidis</name>
    <dbReference type="NCBI Taxonomy" id="182773"/>
    <lineage>
        <taxon>Bacteria</taxon>
        <taxon>Bacillati</taxon>
        <taxon>Bacillota</taxon>
        <taxon>Clostridia</taxon>
        <taxon>Eubacteriales</taxon>
        <taxon>Clostridiaceae</taxon>
        <taxon>Clostridium</taxon>
    </lineage>
</organism>
<feature type="domain" description="PDZ" evidence="5">
    <location>
        <begin position="279"/>
        <end position="377"/>
    </location>
</feature>
<evidence type="ECO:0000256" key="4">
    <source>
        <dbReference type="SAM" id="Phobius"/>
    </source>
</evidence>
<dbReference type="PANTHER" id="PTHR22939">
    <property type="entry name" value="SERINE PROTEASE FAMILY S1C HTRA-RELATED"/>
    <property type="match status" value="1"/>
</dbReference>
<dbReference type="SUPFAM" id="SSF50494">
    <property type="entry name" value="Trypsin-like serine proteases"/>
    <property type="match status" value="1"/>
</dbReference>
<proteinExistence type="inferred from homology"/>
<feature type="transmembrane region" description="Helical" evidence="4">
    <location>
        <begin position="36"/>
        <end position="62"/>
    </location>
</feature>
<reference evidence="6 7" key="1">
    <citation type="submission" date="2016-08" db="EMBL/GenBank/DDBJ databases">
        <title>Complete Genome Sequence Of The Indigo Reducing Clostridium isatidis DSM15098.</title>
        <authorList>
            <person name="Little G.T."/>
            <person name="Minton N.P."/>
        </authorList>
    </citation>
    <scope>NUCLEOTIDE SEQUENCE [LARGE SCALE GENOMIC DNA]</scope>
    <source>
        <strain evidence="6 7">DSM 15098</strain>
    </source>
</reference>
<keyword evidence="4" id="KW-1133">Transmembrane helix</keyword>
<dbReference type="GO" id="GO:0004252">
    <property type="term" value="F:serine-type endopeptidase activity"/>
    <property type="evidence" value="ECO:0007669"/>
    <property type="project" value="InterPro"/>
</dbReference>
<dbReference type="InterPro" id="IPR001478">
    <property type="entry name" value="PDZ"/>
</dbReference>
<dbReference type="PROSITE" id="PS50106">
    <property type="entry name" value="PDZ"/>
    <property type="match status" value="1"/>
</dbReference>
<evidence type="ECO:0000256" key="1">
    <source>
        <dbReference type="ARBA" id="ARBA00010541"/>
    </source>
</evidence>
<dbReference type="GO" id="GO:0006508">
    <property type="term" value="P:proteolysis"/>
    <property type="evidence" value="ECO:0007669"/>
    <property type="project" value="UniProtKB-KW"/>
</dbReference>
<dbReference type="RefSeq" id="WP_119866223.1">
    <property type="nucleotide sequence ID" value="NZ_CP016786.1"/>
</dbReference>
<evidence type="ECO:0000259" key="5">
    <source>
        <dbReference type="PROSITE" id="PS50106"/>
    </source>
</evidence>
<comment type="similarity">
    <text evidence="1">Belongs to the peptidase S1C family.</text>
</comment>
<protein>
    <submittedName>
        <fullName evidence="6">Serine protease</fullName>
    </submittedName>
</protein>
<dbReference type="SUPFAM" id="SSF50156">
    <property type="entry name" value="PDZ domain-like"/>
    <property type="match status" value="1"/>
</dbReference>
<dbReference type="AlphaFoldDB" id="A0A343JEZ0"/>
<dbReference type="InterPro" id="IPR001940">
    <property type="entry name" value="Peptidase_S1C"/>
</dbReference>
<keyword evidence="4" id="KW-0812">Transmembrane</keyword>
<dbReference type="InterPro" id="IPR036034">
    <property type="entry name" value="PDZ_sf"/>
</dbReference>
<keyword evidence="4" id="KW-0472">Membrane</keyword>
<dbReference type="Pfam" id="PF13180">
    <property type="entry name" value="PDZ_2"/>
    <property type="match status" value="1"/>
</dbReference>
<gene>
    <name evidence="6" type="ORF">BEN51_11590</name>
</gene>
<keyword evidence="2 6" id="KW-0645">Protease</keyword>
<evidence type="ECO:0000313" key="6">
    <source>
        <dbReference type="EMBL" id="ASW44098.1"/>
    </source>
</evidence>
<dbReference type="Gene3D" id="2.40.10.10">
    <property type="entry name" value="Trypsin-like serine proteases"/>
    <property type="match status" value="2"/>
</dbReference>
<evidence type="ECO:0000313" key="7">
    <source>
        <dbReference type="Proteomes" id="UP000264883"/>
    </source>
</evidence>
<dbReference type="PANTHER" id="PTHR22939:SF129">
    <property type="entry name" value="SERINE PROTEASE HTRA2, MITOCHONDRIAL"/>
    <property type="match status" value="1"/>
</dbReference>
<dbReference type="KEGG" id="cia:BEN51_11590"/>
<keyword evidence="3" id="KW-0378">Hydrolase</keyword>
<dbReference type="SMART" id="SM00228">
    <property type="entry name" value="PDZ"/>
    <property type="match status" value="1"/>
</dbReference>
<dbReference type="Proteomes" id="UP000264883">
    <property type="component" value="Chromosome"/>
</dbReference>
<dbReference type="Gene3D" id="2.30.42.10">
    <property type="match status" value="1"/>
</dbReference>
<accession>A0A343JEZ0</accession>
<evidence type="ECO:0000256" key="2">
    <source>
        <dbReference type="ARBA" id="ARBA00022670"/>
    </source>
</evidence>
<dbReference type="InterPro" id="IPR043504">
    <property type="entry name" value="Peptidase_S1_PA_chymotrypsin"/>
</dbReference>
<dbReference type="EMBL" id="CP016786">
    <property type="protein sequence ID" value="ASW44098.1"/>
    <property type="molecule type" value="Genomic_DNA"/>
</dbReference>
<name>A0A343JEZ0_9CLOT</name>